<dbReference type="SMART" id="SM00100">
    <property type="entry name" value="cNMP"/>
    <property type="match status" value="1"/>
</dbReference>
<dbReference type="SUPFAM" id="SSF51206">
    <property type="entry name" value="cAMP-binding domain-like"/>
    <property type="match status" value="1"/>
</dbReference>
<dbReference type="GO" id="GO:0005249">
    <property type="term" value="F:voltage-gated potassium channel activity"/>
    <property type="evidence" value="ECO:0007669"/>
    <property type="project" value="TreeGrafter"/>
</dbReference>
<dbReference type="Pfam" id="PF00520">
    <property type="entry name" value="Ion_trans"/>
    <property type="match status" value="1"/>
</dbReference>
<dbReference type="EMBL" id="JAGTXO010000079">
    <property type="protein sequence ID" value="KAG8457175.1"/>
    <property type="molecule type" value="Genomic_DNA"/>
</dbReference>
<dbReference type="InterPro" id="IPR018490">
    <property type="entry name" value="cNMP-bd_dom_sf"/>
</dbReference>
<name>A0A8J6C4B0_DIALT</name>
<evidence type="ECO:0000256" key="1">
    <source>
        <dbReference type="ARBA" id="ARBA00004141"/>
    </source>
</evidence>
<dbReference type="OMA" id="WIMARAY"/>
<proteinExistence type="predicted"/>
<keyword evidence="6 8" id="KW-0472">Membrane</keyword>
<dbReference type="PANTHER" id="PTHR45689:SF5">
    <property type="entry name" value="I[[H]] CHANNEL, ISOFORM E"/>
    <property type="match status" value="1"/>
</dbReference>
<feature type="domain" description="Cyclic nucleotide-binding" evidence="9">
    <location>
        <begin position="684"/>
        <end position="787"/>
    </location>
</feature>
<feature type="compositionally biased region" description="Basic and acidic residues" evidence="7">
    <location>
        <begin position="122"/>
        <end position="152"/>
    </location>
</feature>
<dbReference type="InterPro" id="IPR005821">
    <property type="entry name" value="Ion_trans_dom"/>
</dbReference>
<dbReference type="GO" id="GO:0098855">
    <property type="term" value="C:HCN channel complex"/>
    <property type="evidence" value="ECO:0007669"/>
    <property type="project" value="TreeGrafter"/>
</dbReference>
<dbReference type="Pfam" id="PF00027">
    <property type="entry name" value="cNMP_binding"/>
    <property type="match status" value="1"/>
</dbReference>
<dbReference type="OrthoDB" id="415460at2759"/>
<dbReference type="GO" id="GO:0035725">
    <property type="term" value="P:sodium ion transmembrane transport"/>
    <property type="evidence" value="ECO:0007669"/>
    <property type="project" value="TreeGrafter"/>
</dbReference>
<feature type="region of interest" description="Disordered" evidence="7">
    <location>
        <begin position="846"/>
        <end position="879"/>
    </location>
</feature>
<dbReference type="InterPro" id="IPR014710">
    <property type="entry name" value="RmlC-like_jellyroll"/>
</dbReference>
<keyword evidence="11" id="KW-1185">Reference proteome</keyword>
<dbReference type="Proteomes" id="UP000751190">
    <property type="component" value="Unassembled WGS sequence"/>
</dbReference>
<dbReference type="InterPro" id="IPR000595">
    <property type="entry name" value="cNMP-bd_dom"/>
</dbReference>
<dbReference type="Gene3D" id="1.10.287.70">
    <property type="match status" value="1"/>
</dbReference>
<gene>
    <name evidence="10" type="ORF">KFE25_004392</name>
</gene>
<evidence type="ECO:0000313" key="11">
    <source>
        <dbReference type="Proteomes" id="UP000751190"/>
    </source>
</evidence>
<evidence type="ECO:0000256" key="4">
    <source>
        <dbReference type="ARBA" id="ARBA00022989"/>
    </source>
</evidence>
<dbReference type="PANTHER" id="PTHR45689">
    <property type="entry name" value="I[[H]] CHANNEL, ISOFORM E"/>
    <property type="match status" value="1"/>
</dbReference>
<keyword evidence="5" id="KW-0406">Ion transport</keyword>
<evidence type="ECO:0000256" key="5">
    <source>
        <dbReference type="ARBA" id="ARBA00023065"/>
    </source>
</evidence>
<evidence type="ECO:0000313" key="10">
    <source>
        <dbReference type="EMBL" id="KAG8457175.1"/>
    </source>
</evidence>
<organism evidence="10 11">
    <name type="scientific">Diacronema lutheri</name>
    <name type="common">Unicellular marine alga</name>
    <name type="synonym">Monochrysis lutheri</name>
    <dbReference type="NCBI Taxonomy" id="2081491"/>
    <lineage>
        <taxon>Eukaryota</taxon>
        <taxon>Haptista</taxon>
        <taxon>Haptophyta</taxon>
        <taxon>Pavlovophyceae</taxon>
        <taxon>Pavlovales</taxon>
        <taxon>Pavlovaceae</taxon>
        <taxon>Diacronema</taxon>
    </lineage>
</organism>
<dbReference type="InterPro" id="IPR051413">
    <property type="entry name" value="K/Na_HCN_channel"/>
</dbReference>
<evidence type="ECO:0000259" key="9">
    <source>
        <dbReference type="PROSITE" id="PS50042"/>
    </source>
</evidence>
<dbReference type="PROSITE" id="PS50042">
    <property type="entry name" value="CNMP_BINDING_3"/>
    <property type="match status" value="1"/>
</dbReference>
<evidence type="ECO:0000256" key="2">
    <source>
        <dbReference type="ARBA" id="ARBA00022448"/>
    </source>
</evidence>
<comment type="subcellular location">
    <subcellularLocation>
        <location evidence="1">Membrane</location>
        <topology evidence="1">Multi-pass membrane protein</topology>
    </subcellularLocation>
</comment>
<keyword evidence="3 8" id="KW-0812">Transmembrane</keyword>
<accession>A0A8J6C4B0</accession>
<reference evidence="10" key="1">
    <citation type="submission" date="2021-05" db="EMBL/GenBank/DDBJ databases">
        <title>The genome of the haptophyte Pavlova lutheri (Diacronema luteri, Pavlovales) - a model for lipid biosynthesis in eukaryotic algae.</title>
        <authorList>
            <person name="Hulatt C.J."/>
            <person name="Posewitz M.C."/>
        </authorList>
    </citation>
    <scope>NUCLEOTIDE SEQUENCE</scope>
    <source>
        <strain evidence="10">NIVA-4/92</strain>
    </source>
</reference>
<dbReference type="CDD" id="cd00038">
    <property type="entry name" value="CAP_ED"/>
    <property type="match status" value="1"/>
</dbReference>
<dbReference type="Gene3D" id="1.10.287.630">
    <property type="entry name" value="Helix hairpin bin"/>
    <property type="match status" value="1"/>
</dbReference>
<evidence type="ECO:0000256" key="3">
    <source>
        <dbReference type="ARBA" id="ARBA00022692"/>
    </source>
</evidence>
<protein>
    <recommendedName>
        <fullName evidence="9">Cyclic nucleotide-binding domain-containing protein</fullName>
    </recommendedName>
</protein>
<keyword evidence="4 8" id="KW-1133">Transmembrane helix</keyword>
<feature type="transmembrane region" description="Helical" evidence="8">
    <location>
        <begin position="328"/>
        <end position="349"/>
    </location>
</feature>
<dbReference type="SUPFAM" id="SSF81324">
    <property type="entry name" value="Voltage-gated potassium channels"/>
    <property type="match status" value="1"/>
</dbReference>
<keyword evidence="2" id="KW-0813">Transport</keyword>
<evidence type="ECO:0000256" key="6">
    <source>
        <dbReference type="ARBA" id="ARBA00023136"/>
    </source>
</evidence>
<dbReference type="AlphaFoldDB" id="A0A8J6C4B0"/>
<feature type="region of interest" description="Disordered" evidence="7">
    <location>
        <begin position="119"/>
        <end position="171"/>
    </location>
</feature>
<comment type="caution">
    <text evidence="10">The sequence shown here is derived from an EMBL/GenBank/DDBJ whole genome shotgun (WGS) entry which is preliminary data.</text>
</comment>
<dbReference type="GO" id="GO:0003254">
    <property type="term" value="P:regulation of membrane depolarization"/>
    <property type="evidence" value="ECO:0007669"/>
    <property type="project" value="TreeGrafter"/>
</dbReference>
<feature type="transmembrane region" description="Helical" evidence="8">
    <location>
        <begin position="477"/>
        <end position="495"/>
    </location>
</feature>
<sequence>MRNLIETSGDENEGYRRARLVDDENKVVVLMDPTARSFAEQPPPVAAPLAPPGAPLRVAPGAAPSAPSNGELHARMSELLIVQREQQALLAELLREVRALKPQASSSDAPLLVARSLPGSAHAERAQRGRSEPSRAPADEPTDRLRSLRESGGEYDSSQRRAASPTLANRPIAACRRGSHIGAALEVLKGLAARRPAGGARGGALRGGIVTPVASMSAGGAGKRRHMSFLSANHVGEALRGDHNLDDLVSAIERDQQRELERRRALAGGAQPSPSSFLRQCTSAAVRAPHAASPAPRLSAWFGQVPASKRAHASRFVVHPDNRRRARWNALMVAAIVASSITVPLRLAFSVDYEPIMGPVTWTDTVCDVFFALDIVANFFFGYRVADEGGAATTTVVMDHAAVVRHYTRTWLVPDVASTFPFDLVLGADSDAGRLNRSLRLFRIVKLVRVFRMSRALDQLEQRLTALNPAIFRIIKLLLLLLLLWHWTGLIWYTVRFFDQSAVPNLILLHDPAHVPPASSTPAELHISPAQYAQLPAEAQAGARALLASKLLDQYAWLFLWAAAAMSGEILTTPRHWGEAWFTTLVAALGAFLNAAVIGSASSAFSNLDAASARNKERLDKLRAFLRHKRTPASISSRVLSYAEFAWTRSRSENERWLMQELPSTLRLQVMISLQRKLFTRIELFMRLPVAISCSIVSCMKPLICLPGEEIVSTGDGVGLFFITEGTVSVVRHGEYGSSDAKVGELHDGDFFGERSLLGEGEPTNESIIAQSFVSLMVLYATEFRRLREAHPEIASAMAKLRAEQQRVVDVLHAFRKLPPTSSTGQPFYKAPGFIARVLASEGKASACGRSPAPRQGVGDRACGGDEPSDGSLLPSRQRCAATLRYKPPGL</sequence>
<evidence type="ECO:0000256" key="7">
    <source>
        <dbReference type="SAM" id="MobiDB-lite"/>
    </source>
</evidence>
<evidence type="ECO:0000256" key="8">
    <source>
        <dbReference type="SAM" id="Phobius"/>
    </source>
</evidence>
<dbReference type="Gene3D" id="2.60.120.10">
    <property type="entry name" value="Jelly Rolls"/>
    <property type="match status" value="1"/>
</dbReference>